<dbReference type="Pfam" id="PF00356">
    <property type="entry name" value="LacI"/>
    <property type="match status" value="1"/>
</dbReference>
<dbReference type="GO" id="GO:0003700">
    <property type="term" value="F:DNA-binding transcription factor activity"/>
    <property type="evidence" value="ECO:0007669"/>
    <property type="project" value="TreeGrafter"/>
</dbReference>
<protein>
    <submittedName>
        <fullName evidence="5">HTH-type transcriptional repressor CytR</fullName>
    </submittedName>
</protein>
<proteinExistence type="predicted"/>
<dbReference type="PANTHER" id="PTHR30146">
    <property type="entry name" value="LACI-RELATED TRANSCRIPTIONAL REPRESSOR"/>
    <property type="match status" value="1"/>
</dbReference>
<dbReference type="Gene3D" id="1.10.260.40">
    <property type="entry name" value="lambda repressor-like DNA-binding domains"/>
    <property type="match status" value="1"/>
</dbReference>
<sequence length="333" mass="37386">MTTINDIAARLGISKSTVSKGLNNARDVSEEMRKKILETAVEMGYVNRRLQKKEKKLCILVENMDYRTPNQFGHDLILGFKQMAEPDGWKIDVIPLDKEFQRGIPYTVFMMEHGYQASFVLGFSLLDPWIHEFRTSRIPAVLYDNYIKENPNIASVGCDSQEGFELAVKHLVDLGHQKIGLISGPLDSYILKARYNAYLNAMDKYGLEINEKYIGLEYYINDSTRKYVPRLLGEGVTAILFSHDVRAISAITECEDRGISIPGDVSIIGFDDLPIAAHTQPPLTTVRQDRLALGKCGFYALSCLLNRVPIGSILLRATLIVRNSTGPVPRKSV</sequence>
<feature type="domain" description="HTH lacI-type" evidence="4">
    <location>
        <begin position="2"/>
        <end position="56"/>
    </location>
</feature>
<evidence type="ECO:0000313" key="5">
    <source>
        <dbReference type="EMBL" id="SOY27395.1"/>
    </source>
</evidence>
<dbReference type="CDD" id="cd06267">
    <property type="entry name" value="PBP1_LacI_sugar_binding-like"/>
    <property type="match status" value="1"/>
</dbReference>
<organism evidence="5 6">
    <name type="scientific">Acetatifactor muris</name>
    <dbReference type="NCBI Taxonomy" id="879566"/>
    <lineage>
        <taxon>Bacteria</taxon>
        <taxon>Bacillati</taxon>
        <taxon>Bacillota</taxon>
        <taxon>Clostridia</taxon>
        <taxon>Lachnospirales</taxon>
        <taxon>Lachnospiraceae</taxon>
        <taxon>Acetatifactor</taxon>
    </lineage>
</organism>
<dbReference type="OrthoDB" id="9789891at2"/>
<keyword evidence="2" id="KW-0238">DNA-binding</keyword>
<dbReference type="Pfam" id="PF13377">
    <property type="entry name" value="Peripla_BP_3"/>
    <property type="match status" value="1"/>
</dbReference>
<dbReference type="SUPFAM" id="SSF47413">
    <property type="entry name" value="lambda repressor-like DNA-binding domains"/>
    <property type="match status" value="1"/>
</dbReference>
<dbReference type="PANTHER" id="PTHR30146:SF109">
    <property type="entry name" value="HTH-TYPE TRANSCRIPTIONAL REGULATOR GALS"/>
    <property type="match status" value="1"/>
</dbReference>
<dbReference type="InterPro" id="IPR000843">
    <property type="entry name" value="HTH_LacI"/>
</dbReference>
<dbReference type="GO" id="GO:0000976">
    <property type="term" value="F:transcription cis-regulatory region binding"/>
    <property type="evidence" value="ECO:0007669"/>
    <property type="project" value="TreeGrafter"/>
</dbReference>
<dbReference type="CDD" id="cd01392">
    <property type="entry name" value="HTH_LacI"/>
    <property type="match status" value="1"/>
</dbReference>
<reference evidence="5 6" key="1">
    <citation type="submission" date="2018-01" db="EMBL/GenBank/DDBJ databases">
        <authorList>
            <person name="Gaut B.S."/>
            <person name="Morton B.R."/>
            <person name="Clegg M.T."/>
            <person name="Duvall M.R."/>
        </authorList>
    </citation>
    <scope>NUCLEOTIDE SEQUENCE [LARGE SCALE GENOMIC DNA]</scope>
    <source>
        <strain evidence="5">GP69</strain>
    </source>
</reference>
<keyword evidence="3" id="KW-0804">Transcription</keyword>
<evidence type="ECO:0000256" key="3">
    <source>
        <dbReference type="ARBA" id="ARBA00023163"/>
    </source>
</evidence>
<dbReference type="RefSeq" id="WP_103237531.1">
    <property type="nucleotide sequence ID" value="NZ_CANRXC010000051.1"/>
</dbReference>
<evidence type="ECO:0000256" key="1">
    <source>
        <dbReference type="ARBA" id="ARBA00023015"/>
    </source>
</evidence>
<name>A0A2K4ZAB1_9FIRM</name>
<dbReference type="PROSITE" id="PS50932">
    <property type="entry name" value="HTH_LACI_2"/>
    <property type="match status" value="1"/>
</dbReference>
<keyword evidence="1" id="KW-0805">Transcription regulation</keyword>
<dbReference type="InterPro" id="IPR046335">
    <property type="entry name" value="LacI/GalR-like_sensor"/>
</dbReference>
<dbReference type="InterPro" id="IPR010982">
    <property type="entry name" value="Lambda_DNA-bd_dom_sf"/>
</dbReference>
<dbReference type="InterPro" id="IPR028082">
    <property type="entry name" value="Peripla_BP_I"/>
</dbReference>
<keyword evidence="6" id="KW-1185">Reference proteome</keyword>
<dbReference type="SMART" id="SM00354">
    <property type="entry name" value="HTH_LACI"/>
    <property type="match status" value="1"/>
</dbReference>
<dbReference type="AlphaFoldDB" id="A0A2K4ZAB1"/>
<evidence type="ECO:0000259" key="4">
    <source>
        <dbReference type="PROSITE" id="PS50932"/>
    </source>
</evidence>
<dbReference type="Gene3D" id="3.40.50.2300">
    <property type="match status" value="2"/>
</dbReference>
<dbReference type="SUPFAM" id="SSF53822">
    <property type="entry name" value="Periplasmic binding protein-like I"/>
    <property type="match status" value="1"/>
</dbReference>
<evidence type="ECO:0000256" key="2">
    <source>
        <dbReference type="ARBA" id="ARBA00023125"/>
    </source>
</evidence>
<dbReference type="Proteomes" id="UP000236311">
    <property type="component" value="Unassembled WGS sequence"/>
</dbReference>
<accession>A0A2K4ZAB1</accession>
<evidence type="ECO:0000313" key="6">
    <source>
        <dbReference type="Proteomes" id="UP000236311"/>
    </source>
</evidence>
<gene>
    <name evidence="5" type="primary">cytR</name>
    <name evidence="5" type="ORF">AMURIS_00099</name>
</gene>
<dbReference type="EMBL" id="OFSM01000001">
    <property type="protein sequence ID" value="SOY27395.1"/>
    <property type="molecule type" value="Genomic_DNA"/>
</dbReference>